<evidence type="ECO:0000256" key="11">
    <source>
        <dbReference type="ARBA" id="ARBA00023125"/>
    </source>
</evidence>
<keyword evidence="5" id="KW-0378">Hydrolase</keyword>
<dbReference type="InterPro" id="IPR041577">
    <property type="entry name" value="RT_RNaseH_2"/>
</dbReference>
<protein>
    <recommendedName>
        <fullName evidence="19">Reverse transcriptase</fullName>
    </recommendedName>
</protein>
<keyword evidence="6" id="KW-0064">Aspartyl protease</keyword>
<keyword evidence="18" id="KW-1185">Reference proteome</keyword>
<dbReference type="Pfam" id="PF19259">
    <property type="entry name" value="Ty3_capsid"/>
    <property type="match status" value="1"/>
</dbReference>
<evidence type="ECO:0008006" key="19">
    <source>
        <dbReference type="Google" id="ProtNLM"/>
    </source>
</evidence>
<dbReference type="GO" id="GO:0004190">
    <property type="term" value="F:aspartic-type endopeptidase activity"/>
    <property type="evidence" value="ECO:0007669"/>
    <property type="project" value="UniProtKB-KW"/>
</dbReference>
<dbReference type="InterPro" id="IPR036875">
    <property type="entry name" value="Znf_CCHC_sf"/>
</dbReference>
<evidence type="ECO:0000256" key="8">
    <source>
        <dbReference type="ARBA" id="ARBA00022842"/>
    </source>
</evidence>
<dbReference type="SUPFAM" id="SSF57756">
    <property type="entry name" value="Retrovirus zinc finger-like domains"/>
    <property type="match status" value="1"/>
</dbReference>
<dbReference type="CDD" id="cd09274">
    <property type="entry name" value="RNase_HI_RT_Ty3"/>
    <property type="match status" value="1"/>
</dbReference>
<name>A0A0C3NUQ4_PISTI</name>
<dbReference type="HOGENOM" id="CLU_009789_0_0_1"/>
<evidence type="ECO:0000256" key="9">
    <source>
        <dbReference type="ARBA" id="ARBA00022884"/>
    </source>
</evidence>
<keyword evidence="13" id="KW-0862">Zinc</keyword>
<feature type="region of interest" description="Disordered" evidence="14">
    <location>
        <begin position="551"/>
        <end position="589"/>
    </location>
</feature>
<dbReference type="InterPro" id="IPR000477">
    <property type="entry name" value="RT_dom"/>
</dbReference>
<evidence type="ECO:0000256" key="10">
    <source>
        <dbReference type="ARBA" id="ARBA00022908"/>
    </source>
</evidence>
<reference evidence="17 18" key="1">
    <citation type="submission" date="2014-04" db="EMBL/GenBank/DDBJ databases">
        <authorList>
            <consortium name="DOE Joint Genome Institute"/>
            <person name="Kuo A."/>
            <person name="Kohler A."/>
            <person name="Costa M.D."/>
            <person name="Nagy L.G."/>
            <person name="Floudas D."/>
            <person name="Copeland A."/>
            <person name="Barry K.W."/>
            <person name="Cichocki N."/>
            <person name="Veneault-Fourrey C."/>
            <person name="LaButti K."/>
            <person name="Lindquist E.A."/>
            <person name="Lipzen A."/>
            <person name="Lundell T."/>
            <person name="Morin E."/>
            <person name="Murat C."/>
            <person name="Sun H."/>
            <person name="Tunlid A."/>
            <person name="Henrissat B."/>
            <person name="Grigoriev I.V."/>
            <person name="Hibbett D.S."/>
            <person name="Martin F."/>
            <person name="Nordberg H.P."/>
            <person name="Cantor M.N."/>
            <person name="Hua S.X."/>
        </authorList>
    </citation>
    <scope>NUCLEOTIDE SEQUENCE [LARGE SCALE GENOMIC DNA]</scope>
    <source>
        <strain evidence="17 18">Marx 270</strain>
    </source>
</reference>
<feature type="domain" description="Reverse transcriptase" evidence="16">
    <location>
        <begin position="700"/>
        <end position="879"/>
    </location>
</feature>
<dbReference type="InterPro" id="IPR021109">
    <property type="entry name" value="Peptidase_aspartic_dom_sf"/>
</dbReference>
<dbReference type="PANTHER" id="PTHR37984">
    <property type="entry name" value="PROTEIN CBG26694"/>
    <property type="match status" value="1"/>
</dbReference>
<dbReference type="PROSITE" id="PS00141">
    <property type="entry name" value="ASP_PROTEASE"/>
    <property type="match status" value="1"/>
</dbReference>
<dbReference type="GO" id="GO:0015074">
    <property type="term" value="P:DNA integration"/>
    <property type="evidence" value="ECO:0007669"/>
    <property type="project" value="UniProtKB-KW"/>
</dbReference>
<dbReference type="GO" id="GO:0006397">
    <property type="term" value="P:mRNA processing"/>
    <property type="evidence" value="ECO:0007669"/>
    <property type="project" value="UniProtKB-KW"/>
</dbReference>
<dbReference type="Pfam" id="PF17919">
    <property type="entry name" value="RT_RNaseH_2"/>
    <property type="match status" value="1"/>
</dbReference>
<dbReference type="STRING" id="870435.A0A0C3NUQ4"/>
<evidence type="ECO:0000256" key="4">
    <source>
        <dbReference type="ARBA" id="ARBA00022695"/>
    </source>
</evidence>
<dbReference type="Gene3D" id="2.40.70.10">
    <property type="entry name" value="Acid Proteases"/>
    <property type="match status" value="1"/>
</dbReference>
<dbReference type="GO" id="GO:0003677">
    <property type="term" value="F:DNA binding"/>
    <property type="evidence" value="ECO:0007669"/>
    <property type="project" value="UniProtKB-KW"/>
</dbReference>
<keyword evidence="2" id="KW-0645">Protease</keyword>
<keyword evidence="9" id="KW-0694">RNA-binding</keyword>
<keyword evidence="12" id="KW-0511">Multifunctional enzyme</keyword>
<evidence type="ECO:0000313" key="18">
    <source>
        <dbReference type="Proteomes" id="UP000054217"/>
    </source>
</evidence>
<dbReference type="CDD" id="cd00303">
    <property type="entry name" value="retropepsin_like"/>
    <property type="match status" value="1"/>
</dbReference>
<dbReference type="AlphaFoldDB" id="A0A0C3NUQ4"/>
<dbReference type="EMBL" id="KN832010">
    <property type="protein sequence ID" value="KIN98938.1"/>
    <property type="molecule type" value="Genomic_DNA"/>
</dbReference>
<feature type="compositionally biased region" description="Low complexity" evidence="14">
    <location>
        <begin position="311"/>
        <end position="338"/>
    </location>
</feature>
<evidence type="ECO:0000256" key="12">
    <source>
        <dbReference type="ARBA" id="ARBA00023268"/>
    </source>
</evidence>
<dbReference type="PROSITE" id="PS50878">
    <property type="entry name" value="RT_POL"/>
    <property type="match status" value="1"/>
</dbReference>
<dbReference type="FunCoup" id="A0A0C3NUQ4">
    <property type="interactions" value="2"/>
</dbReference>
<keyword evidence="7" id="KW-0255">Endonuclease</keyword>
<accession>A0A0C3NUQ4</accession>
<reference evidence="18" key="2">
    <citation type="submission" date="2015-01" db="EMBL/GenBank/DDBJ databases">
        <title>Evolutionary Origins and Diversification of the Mycorrhizal Mutualists.</title>
        <authorList>
            <consortium name="DOE Joint Genome Institute"/>
            <consortium name="Mycorrhizal Genomics Consortium"/>
            <person name="Kohler A."/>
            <person name="Kuo A."/>
            <person name="Nagy L.G."/>
            <person name="Floudas D."/>
            <person name="Copeland A."/>
            <person name="Barry K.W."/>
            <person name="Cichocki N."/>
            <person name="Veneault-Fourrey C."/>
            <person name="LaButti K."/>
            <person name="Lindquist E.A."/>
            <person name="Lipzen A."/>
            <person name="Lundell T."/>
            <person name="Morin E."/>
            <person name="Murat C."/>
            <person name="Riley R."/>
            <person name="Ohm R."/>
            <person name="Sun H."/>
            <person name="Tunlid A."/>
            <person name="Henrissat B."/>
            <person name="Grigoriev I.V."/>
            <person name="Hibbett D.S."/>
            <person name="Martin F."/>
        </authorList>
    </citation>
    <scope>NUCLEOTIDE SEQUENCE [LARGE SCALE GENOMIC DNA]</scope>
    <source>
        <strain evidence="18">Marx 270</strain>
    </source>
</reference>
<dbReference type="InterPro" id="IPR050951">
    <property type="entry name" value="Retrovirus_Pol_polyprotein"/>
</dbReference>
<proteinExistence type="predicted"/>
<evidence type="ECO:0000256" key="1">
    <source>
        <dbReference type="ARBA" id="ARBA00022664"/>
    </source>
</evidence>
<feature type="region of interest" description="Disordered" evidence="14">
    <location>
        <begin position="393"/>
        <end position="428"/>
    </location>
</feature>
<keyword evidence="1" id="KW-0507">mRNA processing</keyword>
<feature type="region of interest" description="Disordered" evidence="14">
    <location>
        <begin position="35"/>
        <end position="101"/>
    </location>
</feature>
<evidence type="ECO:0000259" key="15">
    <source>
        <dbReference type="PROSITE" id="PS50158"/>
    </source>
</evidence>
<feature type="region of interest" description="Disordered" evidence="14">
    <location>
        <begin position="308"/>
        <end position="374"/>
    </location>
</feature>
<feature type="domain" description="CCHC-type" evidence="15">
    <location>
        <begin position="384"/>
        <end position="399"/>
    </location>
</feature>
<dbReference type="Pfam" id="PF00098">
    <property type="entry name" value="zf-CCHC"/>
    <property type="match status" value="1"/>
</dbReference>
<dbReference type="OrthoDB" id="2677031at2759"/>
<feature type="region of interest" description="Disordered" evidence="14">
    <location>
        <begin position="117"/>
        <end position="143"/>
    </location>
</feature>
<evidence type="ECO:0000256" key="3">
    <source>
        <dbReference type="ARBA" id="ARBA00022679"/>
    </source>
</evidence>
<keyword evidence="4" id="KW-0548">Nucleotidyltransferase</keyword>
<keyword evidence="11" id="KW-0238">DNA-binding</keyword>
<dbReference type="Pfam" id="PF00078">
    <property type="entry name" value="RVT_1"/>
    <property type="match status" value="1"/>
</dbReference>
<dbReference type="Gene3D" id="4.10.60.10">
    <property type="entry name" value="Zinc finger, CCHC-type"/>
    <property type="match status" value="1"/>
</dbReference>
<evidence type="ECO:0000259" key="16">
    <source>
        <dbReference type="PROSITE" id="PS50878"/>
    </source>
</evidence>
<evidence type="ECO:0000256" key="5">
    <source>
        <dbReference type="ARBA" id="ARBA00022722"/>
    </source>
</evidence>
<keyword evidence="5" id="KW-0540">Nuclease</keyword>
<dbReference type="SMART" id="SM00343">
    <property type="entry name" value="ZnF_C2HC"/>
    <property type="match status" value="1"/>
</dbReference>
<dbReference type="CDD" id="cd01647">
    <property type="entry name" value="RT_LTR"/>
    <property type="match status" value="1"/>
</dbReference>
<dbReference type="InterPro" id="IPR043128">
    <property type="entry name" value="Rev_trsase/Diguanyl_cyclase"/>
</dbReference>
<dbReference type="GO" id="GO:0008270">
    <property type="term" value="F:zinc ion binding"/>
    <property type="evidence" value="ECO:0007669"/>
    <property type="project" value="UniProtKB-KW"/>
</dbReference>
<dbReference type="Gene3D" id="3.30.70.270">
    <property type="match status" value="2"/>
</dbReference>
<dbReference type="PANTHER" id="PTHR37984:SF5">
    <property type="entry name" value="PROTEIN NYNRIN-LIKE"/>
    <property type="match status" value="1"/>
</dbReference>
<evidence type="ECO:0000256" key="7">
    <source>
        <dbReference type="ARBA" id="ARBA00022759"/>
    </source>
</evidence>
<dbReference type="GO" id="GO:0006508">
    <property type="term" value="P:proteolysis"/>
    <property type="evidence" value="ECO:0007669"/>
    <property type="project" value="UniProtKB-KW"/>
</dbReference>
<keyword evidence="8" id="KW-0460">Magnesium</keyword>
<organism evidence="17 18">
    <name type="scientific">Pisolithus tinctorius Marx 270</name>
    <dbReference type="NCBI Taxonomy" id="870435"/>
    <lineage>
        <taxon>Eukaryota</taxon>
        <taxon>Fungi</taxon>
        <taxon>Dikarya</taxon>
        <taxon>Basidiomycota</taxon>
        <taxon>Agaricomycotina</taxon>
        <taxon>Agaricomycetes</taxon>
        <taxon>Agaricomycetidae</taxon>
        <taxon>Boletales</taxon>
        <taxon>Sclerodermatineae</taxon>
        <taxon>Pisolithaceae</taxon>
        <taxon>Pisolithus</taxon>
    </lineage>
</organism>
<sequence>MRTQAQSQREVAENLAVALANPRRLPSIVEQFQSFSARRHSCAEGESASQAGRSDLHPSAFHTPPPRNRDDEPDPDPDYPDGDPDGGGSGDGDVPEDLAEPPEDPLVALARAVHALARSSSRTGDSAPKTKVREPNTFDGSDPKKLHEFLMQCELNFQDRPRAFHSDRAKVTFAQSYLKGMALAWFEPDLLNPDNYDCLLWMDDYHEFLQELTTNFGPHDAIADAVQQLENLTMKDGSRITKYVVEFNRWALQVKDYGVGALRHRFYSRLPDRIKDEIACIGKPSTLAQLHKLAQTIDARYWERKAEISRTTKSTTDKSQSSNSDNKSKSSSYASAPKSDAKGNGKQKDPPKSDVSKSNIAHLLGKDGKLTSAERQRRMKNNLCLFCGEPGHSAKDCPKSTSRAAKARAATAEAPPAPPAEKAEPKNYPNSLLPSVTLLDYSVDTVSALIDSGSSHCFVDPSIIKKYAISVSSISPPIPLRLFDGSTNAVISQEVDLSLRFPSGDVNSVSFYVTPLDSSCSLVLGHNWLACFNPSIDWVLGSISFKPPLHGMPTPQAPSSPSAATSAPDPTPSAPSAAPTAPPTDSPRSAPLVSLINAAVYVRACALPGSRQFRLQLSTDDVKLRVSSASTLPPDLSSVPPEYHEFADVFSKDKATELPPHHSFDLKIDLEEGASPPIGTIYSLSPPELEALHTFIDEHLGYGFIKQSTSAHSAPVLFVKKKDGSLRLCVDYRGLNKITKKDRYPLPLISDLLNSPSRAKVYTKIDLRHAYHLVCIADGDEWKTAFRTRYGSYEWRVMPFGLTNAPAAFQRFINSIFADMLDVCVVVYLDDILIYSQDMESHREHVKEVLRCLRKHGLYAKPEKCKFHSDSVEYLGYVLSPSGLTMSAEKVQAVRDWPEPRKVRDIQSFLGFANFYRRFINNYSDIVVPLTRLTRKGAPWNFSEECHSAFLCLKDAFSSAPILTHWVPDAPLTVETDASDYAIAGILSLTCSNGELRPVAFYSHTMTMPELNYDTHDKELLAIFKAFCHWWHYLEGSTLPVDMVMDHKNLEYFSTSKVLTHRQARRSEYLSQFNLSICF</sequence>
<feature type="compositionally biased region" description="Basic and acidic residues" evidence="14">
    <location>
        <begin position="339"/>
        <end position="355"/>
    </location>
</feature>
<keyword evidence="3" id="KW-0808">Transferase</keyword>
<feature type="compositionally biased region" description="Basic and acidic residues" evidence="14">
    <location>
        <begin position="364"/>
        <end position="374"/>
    </location>
</feature>
<evidence type="ECO:0000313" key="17">
    <source>
        <dbReference type="EMBL" id="KIN98938.1"/>
    </source>
</evidence>
<dbReference type="InterPro" id="IPR045358">
    <property type="entry name" value="Ty3_capsid"/>
</dbReference>
<dbReference type="GO" id="GO:0016779">
    <property type="term" value="F:nucleotidyltransferase activity"/>
    <property type="evidence" value="ECO:0007669"/>
    <property type="project" value="UniProtKB-KW"/>
</dbReference>
<dbReference type="Gene3D" id="3.10.10.10">
    <property type="entry name" value="HIV Type 1 Reverse Transcriptase, subunit A, domain 1"/>
    <property type="match status" value="1"/>
</dbReference>
<keyword evidence="13" id="KW-0479">Metal-binding</keyword>
<dbReference type="FunFam" id="3.30.70.270:FF:000020">
    <property type="entry name" value="Transposon Tf2-6 polyprotein-like Protein"/>
    <property type="match status" value="1"/>
</dbReference>
<dbReference type="GO" id="GO:0004519">
    <property type="term" value="F:endonuclease activity"/>
    <property type="evidence" value="ECO:0007669"/>
    <property type="project" value="UniProtKB-KW"/>
</dbReference>
<dbReference type="PROSITE" id="PS50158">
    <property type="entry name" value="ZF_CCHC"/>
    <property type="match status" value="1"/>
</dbReference>
<evidence type="ECO:0000256" key="2">
    <source>
        <dbReference type="ARBA" id="ARBA00022670"/>
    </source>
</evidence>
<dbReference type="GO" id="GO:0003723">
    <property type="term" value="F:RNA binding"/>
    <property type="evidence" value="ECO:0007669"/>
    <property type="project" value="UniProtKB-KW"/>
</dbReference>
<dbReference type="InterPro" id="IPR001878">
    <property type="entry name" value="Znf_CCHC"/>
</dbReference>
<keyword evidence="10" id="KW-0229">DNA integration</keyword>
<feature type="compositionally biased region" description="Low complexity" evidence="14">
    <location>
        <begin position="399"/>
        <end position="414"/>
    </location>
</feature>
<evidence type="ECO:0000256" key="14">
    <source>
        <dbReference type="SAM" id="MobiDB-lite"/>
    </source>
</evidence>
<feature type="compositionally biased region" description="Basic and acidic residues" evidence="14">
    <location>
        <begin position="131"/>
        <end position="143"/>
    </location>
</feature>
<dbReference type="SUPFAM" id="SSF56672">
    <property type="entry name" value="DNA/RNA polymerases"/>
    <property type="match status" value="1"/>
</dbReference>
<keyword evidence="13" id="KW-0863">Zinc-finger</keyword>
<feature type="compositionally biased region" description="Low complexity" evidence="14">
    <location>
        <begin position="553"/>
        <end position="579"/>
    </location>
</feature>
<gene>
    <name evidence="17" type="ORF">M404DRAFT_30906</name>
</gene>
<feature type="compositionally biased region" description="Acidic residues" evidence="14">
    <location>
        <begin position="71"/>
        <end position="84"/>
    </location>
</feature>
<evidence type="ECO:0000256" key="13">
    <source>
        <dbReference type="PROSITE-ProRule" id="PRU00047"/>
    </source>
</evidence>
<dbReference type="Proteomes" id="UP000054217">
    <property type="component" value="Unassembled WGS sequence"/>
</dbReference>
<dbReference type="InterPro" id="IPR001969">
    <property type="entry name" value="Aspartic_peptidase_AS"/>
</dbReference>
<dbReference type="Pfam" id="PF08284">
    <property type="entry name" value="RVP_2"/>
    <property type="match status" value="1"/>
</dbReference>
<evidence type="ECO:0000256" key="6">
    <source>
        <dbReference type="ARBA" id="ARBA00022750"/>
    </source>
</evidence>
<dbReference type="InParanoid" id="A0A0C3NUQ4"/>
<dbReference type="InterPro" id="IPR043502">
    <property type="entry name" value="DNA/RNA_pol_sf"/>
</dbReference>